<dbReference type="InterPro" id="IPR007560">
    <property type="entry name" value="Restrct_endonuc_IV_Mrr"/>
</dbReference>
<evidence type="ECO:0000256" key="2">
    <source>
        <dbReference type="SAM" id="Phobius"/>
    </source>
</evidence>
<name>A0A285NJH2_9AQUI</name>
<dbReference type="Proteomes" id="UP000219036">
    <property type="component" value="Unassembled WGS sequence"/>
</dbReference>
<dbReference type="GO" id="GO:0003677">
    <property type="term" value="F:DNA binding"/>
    <property type="evidence" value="ECO:0007669"/>
    <property type="project" value="InterPro"/>
</dbReference>
<feature type="coiled-coil region" evidence="1">
    <location>
        <begin position="31"/>
        <end position="79"/>
    </location>
</feature>
<evidence type="ECO:0000256" key="1">
    <source>
        <dbReference type="SAM" id="Coils"/>
    </source>
</evidence>
<dbReference type="EMBL" id="OBEI01000007">
    <property type="protein sequence ID" value="SNZ09418.1"/>
    <property type="molecule type" value="Genomic_DNA"/>
</dbReference>
<evidence type="ECO:0000259" key="3">
    <source>
        <dbReference type="Pfam" id="PF04471"/>
    </source>
</evidence>
<proteinExistence type="predicted"/>
<keyword evidence="5" id="KW-1185">Reference proteome</keyword>
<feature type="transmembrane region" description="Helical" evidence="2">
    <location>
        <begin position="6"/>
        <end position="24"/>
    </location>
</feature>
<gene>
    <name evidence="4" type="ORF">SAMN06265182_1518</name>
</gene>
<keyword evidence="1" id="KW-0175">Coiled coil</keyword>
<dbReference type="OrthoDB" id="11879at2"/>
<keyword evidence="4" id="KW-0378">Hydrolase</keyword>
<keyword evidence="4" id="KW-0255">Endonuclease</keyword>
<keyword evidence="2" id="KW-0812">Transmembrane</keyword>
<reference evidence="5" key="1">
    <citation type="submission" date="2017-09" db="EMBL/GenBank/DDBJ databases">
        <authorList>
            <person name="Varghese N."/>
            <person name="Submissions S."/>
        </authorList>
    </citation>
    <scope>NUCLEOTIDE SEQUENCE [LARGE SCALE GENOMIC DNA]</scope>
    <source>
        <strain evidence="5">DSM 15103</strain>
    </source>
</reference>
<dbReference type="GO" id="GO:0009307">
    <property type="term" value="P:DNA restriction-modification system"/>
    <property type="evidence" value="ECO:0007669"/>
    <property type="project" value="InterPro"/>
</dbReference>
<dbReference type="Pfam" id="PF04471">
    <property type="entry name" value="Mrr_cat"/>
    <property type="match status" value="1"/>
</dbReference>
<sequence length="260" mass="31752">MKFDLVDIALFIIIFSIVFYYAYIRYREEKKKKEEQLIPNLKSYLEKLRKEKNEYSLKAEKFNDKIKIYSQKLKKIKENIGKYKWEKDDKKYLKSLKGTDFEWTFSFMLSILGFKVQETPVYKDKNIDFIVEIKGKKLCVDFVDFNQLKKIDEKYLDTLIKGKEKYRCNGIWIITNSKVDKETKKKVKKKGIYIWDYTDILQFFPSIMIVEDFYETETKLHNYELLHKETTDEIIRRETWIKEVEKKLEEAYRKKGKEER</sequence>
<keyword evidence="2" id="KW-0472">Membrane</keyword>
<keyword evidence="4" id="KW-0540">Nuclease</keyword>
<feature type="domain" description="Restriction endonuclease type IV Mrr" evidence="3">
    <location>
        <begin position="94"/>
        <end position="202"/>
    </location>
</feature>
<dbReference type="AlphaFoldDB" id="A0A285NJH2"/>
<dbReference type="GO" id="GO:0004519">
    <property type="term" value="F:endonuclease activity"/>
    <property type="evidence" value="ECO:0007669"/>
    <property type="project" value="UniProtKB-KW"/>
</dbReference>
<dbReference type="RefSeq" id="WP_097000684.1">
    <property type="nucleotide sequence ID" value="NZ_OBEI01000007.1"/>
</dbReference>
<evidence type="ECO:0000313" key="5">
    <source>
        <dbReference type="Proteomes" id="UP000219036"/>
    </source>
</evidence>
<protein>
    <submittedName>
        <fullName evidence="4">Restriction endonuclease</fullName>
    </submittedName>
</protein>
<keyword evidence="2" id="KW-1133">Transmembrane helix</keyword>
<organism evidence="4 5">
    <name type="scientific">Persephonella hydrogeniphila</name>
    <dbReference type="NCBI Taxonomy" id="198703"/>
    <lineage>
        <taxon>Bacteria</taxon>
        <taxon>Pseudomonadati</taxon>
        <taxon>Aquificota</taxon>
        <taxon>Aquificia</taxon>
        <taxon>Aquificales</taxon>
        <taxon>Hydrogenothermaceae</taxon>
        <taxon>Persephonella</taxon>
    </lineage>
</organism>
<accession>A0A285NJH2</accession>
<evidence type="ECO:0000313" key="4">
    <source>
        <dbReference type="EMBL" id="SNZ09418.1"/>
    </source>
</evidence>
<dbReference type="SUPFAM" id="SSF52980">
    <property type="entry name" value="Restriction endonuclease-like"/>
    <property type="match status" value="1"/>
</dbReference>
<dbReference type="InterPro" id="IPR011335">
    <property type="entry name" value="Restrct_endonuc-II-like"/>
</dbReference>